<gene>
    <name evidence="5" type="ORF">GGQ54_000984</name>
</gene>
<dbReference type="SUPFAM" id="SSF48008">
    <property type="entry name" value="GntR ligand-binding domain-like"/>
    <property type="match status" value="1"/>
</dbReference>
<dbReference type="InterPro" id="IPR036390">
    <property type="entry name" value="WH_DNA-bd_sf"/>
</dbReference>
<evidence type="ECO:0000256" key="3">
    <source>
        <dbReference type="ARBA" id="ARBA00023163"/>
    </source>
</evidence>
<evidence type="ECO:0000313" key="5">
    <source>
        <dbReference type="EMBL" id="NYI70424.1"/>
    </source>
</evidence>
<dbReference type="Gene3D" id="1.10.10.10">
    <property type="entry name" value="Winged helix-like DNA-binding domain superfamily/Winged helix DNA-binding domain"/>
    <property type="match status" value="1"/>
</dbReference>
<evidence type="ECO:0000259" key="4">
    <source>
        <dbReference type="PROSITE" id="PS50949"/>
    </source>
</evidence>
<dbReference type="EMBL" id="JACBZS010000001">
    <property type="protein sequence ID" value="NYI70424.1"/>
    <property type="molecule type" value="Genomic_DNA"/>
</dbReference>
<keyword evidence="2 5" id="KW-0238">DNA-binding</keyword>
<evidence type="ECO:0000256" key="2">
    <source>
        <dbReference type="ARBA" id="ARBA00023125"/>
    </source>
</evidence>
<dbReference type="Gene3D" id="1.20.120.530">
    <property type="entry name" value="GntR ligand-binding domain-like"/>
    <property type="match status" value="1"/>
</dbReference>
<dbReference type="Proteomes" id="UP000527616">
    <property type="component" value="Unassembled WGS sequence"/>
</dbReference>
<dbReference type="InterPro" id="IPR008920">
    <property type="entry name" value="TF_FadR/GntR_C"/>
</dbReference>
<reference evidence="5 6" key="1">
    <citation type="submission" date="2020-07" db="EMBL/GenBank/DDBJ databases">
        <title>Sequencing the genomes of 1000 actinobacteria strains.</title>
        <authorList>
            <person name="Klenk H.-P."/>
        </authorList>
    </citation>
    <scope>NUCLEOTIDE SEQUENCE [LARGE SCALE GENOMIC DNA]</scope>
    <source>
        <strain evidence="5 6">DSM 103164</strain>
    </source>
</reference>
<feature type="domain" description="HTH gntR-type" evidence="4">
    <location>
        <begin position="10"/>
        <end position="77"/>
    </location>
</feature>
<proteinExistence type="predicted"/>
<dbReference type="GO" id="GO:0003677">
    <property type="term" value="F:DNA binding"/>
    <property type="evidence" value="ECO:0007669"/>
    <property type="project" value="UniProtKB-KW"/>
</dbReference>
<dbReference type="PANTHER" id="PTHR43537:SF45">
    <property type="entry name" value="GNTR FAMILY REGULATORY PROTEIN"/>
    <property type="match status" value="1"/>
</dbReference>
<keyword evidence="1" id="KW-0805">Transcription regulation</keyword>
<dbReference type="PANTHER" id="PTHR43537">
    <property type="entry name" value="TRANSCRIPTIONAL REGULATOR, GNTR FAMILY"/>
    <property type="match status" value="1"/>
</dbReference>
<dbReference type="InterPro" id="IPR011711">
    <property type="entry name" value="GntR_C"/>
</dbReference>
<dbReference type="PRINTS" id="PR00035">
    <property type="entry name" value="HTHGNTR"/>
</dbReference>
<keyword evidence="3" id="KW-0804">Transcription</keyword>
<dbReference type="SMART" id="SM00345">
    <property type="entry name" value="HTH_GNTR"/>
    <property type="match status" value="1"/>
</dbReference>
<dbReference type="AlphaFoldDB" id="A0A7Z0D7Q4"/>
<evidence type="ECO:0000313" key="6">
    <source>
        <dbReference type="Proteomes" id="UP000527616"/>
    </source>
</evidence>
<dbReference type="SUPFAM" id="SSF46785">
    <property type="entry name" value="Winged helix' DNA-binding domain"/>
    <property type="match status" value="1"/>
</dbReference>
<protein>
    <submittedName>
        <fullName evidence="5">DNA-binding GntR family transcriptional regulator</fullName>
    </submittedName>
</protein>
<name>A0A7Z0D7Q4_9ACTN</name>
<organism evidence="5 6">
    <name type="scientific">Naumannella cuiyingiana</name>
    <dbReference type="NCBI Taxonomy" id="1347891"/>
    <lineage>
        <taxon>Bacteria</taxon>
        <taxon>Bacillati</taxon>
        <taxon>Actinomycetota</taxon>
        <taxon>Actinomycetes</taxon>
        <taxon>Propionibacteriales</taxon>
        <taxon>Propionibacteriaceae</taxon>
        <taxon>Naumannella</taxon>
    </lineage>
</organism>
<dbReference type="InterPro" id="IPR000524">
    <property type="entry name" value="Tscrpt_reg_HTH_GntR"/>
</dbReference>
<keyword evidence="6" id="KW-1185">Reference proteome</keyword>
<dbReference type="SMART" id="SM00895">
    <property type="entry name" value="FCD"/>
    <property type="match status" value="1"/>
</dbReference>
<dbReference type="CDD" id="cd07377">
    <property type="entry name" value="WHTH_GntR"/>
    <property type="match status" value="1"/>
</dbReference>
<sequence length="218" mass="24045">MSTLRPVVRESTPSLIARQLRAAIADGRFAPGQQLAEAELARELGVSRGPLREAMQRLTQEGLLVSHRNRGLFVMDLDPQAVRDIYLARTAIERAAVELLINDGGASAESLLDVVAEMRELAGAPNSTEMSEADLRFHERLVALAASPRLLRMHETLLTETRLCLTRMQGTYDDNEKRVAEHDAIARAVLAGDLEQAKTLLAAHMEDGMQRVLGETER</sequence>
<dbReference type="PROSITE" id="PS50949">
    <property type="entry name" value="HTH_GNTR"/>
    <property type="match status" value="1"/>
</dbReference>
<comment type="caution">
    <text evidence="5">The sequence shown here is derived from an EMBL/GenBank/DDBJ whole genome shotgun (WGS) entry which is preliminary data.</text>
</comment>
<dbReference type="RefSeq" id="WP_179444384.1">
    <property type="nucleotide sequence ID" value="NZ_JACBZS010000001.1"/>
</dbReference>
<evidence type="ECO:0000256" key="1">
    <source>
        <dbReference type="ARBA" id="ARBA00023015"/>
    </source>
</evidence>
<dbReference type="GO" id="GO:0003700">
    <property type="term" value="F:DNA-binding transcription factor activity"/>
    <property type="evidence" value="ECO:0007669"/>
    <property type="project" value="InterPro"/>
</dbReference>
<dbReference type="Pfam" id="PF00392">
    <property type="entry name" value="GntR"/>
    <property type="match status" value="1"/>
</dbReference>
<dbReference type="Pfam" id="PF07729">
    <property type="entry name" value="FCD"/>
    <property type="match status" value="1"/>
</dbReference>
<dbReference type="InterPro" id="IPR036388">
    <property type="entry name" value="WH-like_DNA-bd_sf"/>
</dbReference>
<accession>A0A7Z0D7Q4</accession>